<evidence type="ECO:0000256" key="12">
    <source>
        <dbReference type="ARBA" id="ARBA00022840"/>
    </source>
</evidence>
<evidence type="ECO:0000256" key="2">
    <source>
        <dbReference type="ARBA" id="ARBA00000711"/>
    </source>
</evidence>
<dbReference type="InterPro" id="IPR027417">
    <property type="entry name" value="P-loop_NTPase"/>
</dbReference>
<evidence type="ECO:0000256" key="3">
    <source>
        <dbReference type="ARBA" id="ARBA00001522"/>
    </source>
</evidence>
<evidence type="ECO:0000256" key="16">
    <source>
        <dbReference type="PIRSR" id="PIRSR006135-2"/>
    </source>
</evidence>
<dbReference type="GO" id="GO:0009236">
    <property type="term" value="P:cobalamin biosynthetic process"/>
    <property type="evidence" value="ECO:0007669"/>
    <property type="project" value="UniProtKB-UniRule"/>
</dbReference>
<evidence type="ECO:0000313" key="18">
    <source>
        <dbReference type="Proteomes" id="UP000194136"/>
    </source>
</evidence>
<feature type="binding site" evidence="16">
    <location>
        <begin position="23"/>
        <end position="30"/>
    </location>
    <ligand>
        <name>GTP</name>
        <dbReference type="ChEBI" id="CHEBI:37565"/>
    </ligand>
</feature>
<dbReference type="KEGG" id="vsy:K08M4_13140"/>
<feature type="active site" description="GMP-histidine intermediate" evidence="15">
    <location>
        <position position="69"/>
    </location>
</feature>
<comment type="pathway">
    <text evidence="6 14">Cofactor biosynthesis; adenosylcobalamin biosynthesis; adenosylcobalamin from cob(II)yrinate a,c-diamide: step 5/7.</text>
</comment>
<keyword evidence="13 14" id="KW-0342">GTP-binding</keyword>
<evidence type="ECO:0000256" key="11">
    <source>
        <dbReference type="ARBA" id="ARBA00022777"/>
    </source>
</evidence>
<evidence type="ECO:0000256" key="6">
    <source>
        <dbReference type="ARBA" id="ARBA00005159"/>
    </source>
</evidence>
<name>A0AA34TNG7_9VIBR</name>
<evidence type="ECO:0000256" key="9">
    <source>
        <dbReference type="ARBA" id="ARBA00022679"/>
    </source>
</evidence>
<comment type="pathway">
    <text evidence="5 14">Cofactor biosynthesis; adenosylcobalamin biosynthesis; adenosylcobalamin from cob(II)yrinate a,c-diamide: step 6/7.</text>
</comment>
<evidence type="ECO:0000256" key="1">
    <source>
        <dbReference type="ARBA" id="ARBA00000312"/>
    </source>
</evidence>
<dbReference type="CDD" id="cd00544">
    <property type="entry name" value="CobU"/>
    <property type="match status" value="1"/>
</dbReference>
<dbReference type="RefSeq" id="WP_086049277.1">
    <property type="nucleotide sequence ID" value="NZ_CP017916.1"/>
</dbReference>
<feature type="binding site" evidence="16">
    <location>
        <position position="81"/>
    </location>
    <ligand>
        <name>GTP</name>
        <dbReference type="ChEBI" id="CHEBI:37565"/>
    </ligand>
</feature>
<comment type="catalytic activity">
    <reaction evidence="3">
        <text>adenosylcob(III)inamide + GTP = adenosylcob(III)inamide phosphate + GDP + H(+)</text>
        <dbReference type="Rhea" id="RHEA:15765"/>
        <dbReference type="ChEBI" id="CHEBI:2480"/>
        <dbReference type="ChEBI" id="CHEBI:15378"/>
        <dbReference type="ChEBI" id="CHEBI:37565"/>
        <dbReference type="ChEBI" id="CHEBI:58189"/>
        <dbReference type="ChEBI" id="CHEBI:58502"/>
        <dbReference type="EC" id="2.7.1.156"/>
    </reaction>
</comment>
<comment type="function">
    <text evidence="4 14">Catalyzes ATP-dependent phosphorylation of adenosylcobinamide and addition of GMP to adenosylcobinamide phosphate.</text>
</comment>
<accession>A0AA34TNG7</accession>
<evidence type="ECO:0000256" key="4">
    <source>
        <dbReference type="ARBA" id="ARBA00003889"/>
    </source>
</evidence>
<feature type="binding site" evidence="16">
    <location>
        <begin position="53"/>
        <end position="55"/>
    </location>
    <ligand>
        <name>GTP</name>
        <dbReference type="ChEBI" id="CHEBI:37565"/>
    </ligand>
</feature>
<keyword evidence="12 14" id="KW-0067">ATP-binding</keyword>
<dbReference type="NCBIfam" id="NF004469">
    <property type="entry name" value="PRK05800.1"/>
    <property type="match status" value="1"/>
</dbReference>
<dbReference type="InterPro" id="IPR003203">
    <property type="entry name" value="CobU/CobP"/>
</dbReference>
<dbReference type="GO" id="GO:0005524">
    <property type="term" value="F:ATP binding"/>
    <property type="evidence" value="ECO:0007669"/>
    <property type="project" value="UniProtKB-UniRule"/>
</dbReference>
<keyword evidence="18" id="KW-1185">Reference proteome</keyword>
<dbReference type="GO" id="GO:0043752">
    <property type="term" value="F:adenosylcobinamide kinase activity"/>
    <property type="evidence" value="ECO:0007669"/>
    <property type="project" value="UniProtKB-EC"/>
</dbReference>
<dbReference type="EC" id="2.7.7.62" evidence="14"/>
<organism evidence="17 18">
    <name type="scientific">Vibrio syngnathi</name>
    <dbReference type="NCBI Taxonomy" id="3034029"/>
    <lineage>
        <taxon>Bacteria</taxon>
        <taxon>Pseudomonadati</taxon>
        <taxon>Pseudomonadota</taxon>
        <taxon>Gammaproteobacteria</taxon>
        <taxon>Vibrionales</taxon>
        <taxon>Vibrionaceae</taxon>
        <taxon>Vibrio</taxon>
    </lineage>
</organism>
<comment type="catalytic activity">
    <reaction evidence="2 14">
        <text>adenosylcob(III)inamide phosphate + GTP + H(+) = adenosylcob(III)inamide-GDP + diphosphate</text>
        <dbReference type="Rhea" id="RHEA:22712"/>
        <dbReference type="ChEBI" id="CHEBI:15378"/>
        <dbReference type="ChEBI" id="CHEBI:33019"/>
        <dbReference type="ChEBI" id="CHEBI:37565"/>
        <dbReference type="ChEBI" id="CHEBI:58502"/>
        <dbReference type="ChEBI" id="CHEBI:60487"/>
        <dbReference type="EC" id="2.7.7.62"/>
    </reaction>
</comment>
<keyword evidence="10 14" id="KW-0547">Nucleotide-binding</keyword>
<dbReference type="PANTHER" id="PTHR34848">
    <property type="match status" value="1"/>
</dbReference>
<evidence type="ECO:0000256" key="15">
    <source>
        <dbReference type="PIRSR" id="PIRSR006135-1"/>
    </source>
</evidence>
<keyword evidence="9 14" id="KW-0808">Transferase</keyword>
<feature type="binding site" evidence="16">
    <location>
        <position position="102"/>
    </location>
    <ligand>
        <name>GTP</name>
        <dbReference type="ChEBI" id="CHEBI:37565"/>
    </ligand>
</feature>
<evidence type="ECO:0000256" key="14">
    <source>
        <dbReference type="PIRNR" id="PIRNR006135"/>
    </source>
</evidence>
<protein>
    <recommendedName>
        <fullName evidence="14">Bifunctional adenosylcobalamin biosynthesis protein</fullName>
        <ecNumber evidence="14">2.7.1.156</ecNumber>
        <ecNumber evidence="14">2.7.7.62</ecNumber>
    </recommendedName>
</protein>
<dbReference type="Gene3D" id="3.40.50.300">
    <property type="entry name" value="P-loop containing nucleotide triphosphate hydrolases"/>
    <property type="match status" value="1"/>
</dbReference>
<dbReference type="PANTHER" id="PTHR34848:SF1">
    <property type="entry name" value="BIFUNCTIONAL ADENOSYLCOBALAMIN BIOSYNTHESIS PROTEIN COBU"/>
    <property type="match status" value="1"/>
</dbReference>
<dbReference type="EMBL" id="CP017916">
    <property type="protein sequence ID" value="ARP38070.1"/>
    <property type="molecule type" value="Genomic_DNA"/>
</dbReference>
<dbReference type="Proteomes" id="UP000194136">
    <property type="component" value="Chromosome 1"/>
</dbReference>
<dbReference type="Pfam" id="PF02283">
    <property type="entry name" value="CobU"/>
    <property type="match status" value="1"/>
</dbReference>
<dbReference type="SUPFAM" id="SSF52540">
    <property type="entry name" value="P-loop containing nucleoside triphosphate hydrolases"/>
    <property type="match status" value="1"/>
</dbReference>
<keyword evidence="8 14" id="KW-0169">Cobalamin biosynthesis</keyword>
<sequence length="211" mass="23081">MTNTNQANQINQASQRNSHLVLGGARSGKSSFAEQQALCALAACSNGRLNYIATATYLDDEMRDRIVHHQQRRGELWIEHEAPVELAEKLQSFDQNDVVLIDCLTLWLNNIIFELGDDATNKQVEAVVEVLVKSVERSPAQIIMVSNEVGLGVVPLGKVSRLFVDNAGRMNQALARVVERVTLVAAGLPLSLKPSSYSTQSSTHNSTDIKG</sequence>
<gene>
    <name evidence="17" type="primary">cobP</name>
    <name evidence="17" type="ORF">K08M4_13140</name>
</gene>
<dbReference type="EC" id="2.7.1.156" evidence="14"/>
<proteinExistence type="inferred from homology"/>
<evidence type="ECO:0000256" key="8">
    <source>
        <dbReference type="ARBA" id="ARBA00022573"/>
    </source>
</evidence>
<evidence type="ECO:0000256" key="5">
    <source>
        <dbReference type="ARBA" id="ARBA00004692"/>
    </source>
</evidence>
<dbReference type="PIRSF" id="PIRSF006135">
    <property type="entry name" value="CobU"/>
    <property type="match status" value="1"/>
</dbReference>
<evidence type="ECO:0000256" key="7">
    <source>
        <dbReference type="ARBA" id="ARBA00007490"/>
    </source>
</evidence>
<evidence type="ECO:0000256" key="10">
    <source>
        <dbReference type="ARBA" id="ARBA00022741"/>
    </source>
</evidence>
<keyword evidence="11 14" id="KW-0418">Kinase</keyword>
<comment type="similarity">
    <text evidence="7 14">Belongs to the CobU/CobP family.</text>
</comment>
<comment type="catalytic activity">
    <reaction evidence="1 14">
        <text>adenosylcob(III)inamide + ATP = adenosylcob(III)inamide phosphate + ADP + H(+)</text>
        <dbReference type="Rhea" id="RHEA:15769"/>
        <dbReference type="ChEBI" id="CHEBI:2480"/>
        <dbReference type="ChEBI" id="CHEBI:15378"/>
        <dbReference type="ChEBI" id="CHEBI:30616"/>
        <dbReference type="ChEBI" id="CHEBI:58502"/>
        <dbReference type="ChEBI" id="CHEBI:456216"/>
        <dbReference type="EC" id="2.7.1.156"/>
    </reaction>
</comment>
<reference evidence="17 18" key="1">
    <citation type="submission" date="2016-10" db="EMBL/GenBank/DDBJ databases">
        <title>The High Quality Genome of Vibrio splendidus K08M4.</title>
        <authorList>
            <person name="Wendling C."/>
            <person name="Chibani C.M."/>
            <person name="Hertel R."/>
            <person name="Sproer C."/>
            <person name="Bunk B."/>
            <person name="Overmann J."/>
            <person name="Roth O."/>
            <person name="Liesegang H."/>
        </authorList>
    </citation>
    <scope>NUCLEOTIDE SEQUENCE [LARGE SCALE GENOMIC DNA]</scope>
    <source>
        <strain evidence="17 18">K08M4</strain>
    </source>
</reference>
<evidence type="ECO:0000256" key="13">
    <source>
        <dbReference type="ARBA" id="ARBA00023134"/>
    </source>
</evidence>
<evidence type="ECO:0000313" key="17">
    <source>
        <dbReference type="EMBL" id="ARP38070.1"/>
    </source>
</evidence>
<dbReference type="AlphaFoldDB" id="A0AA34TNG7"/>
<dbReference type="GO" id="GO:0008820">
    <property type="term" value="F:cobinamide phosphate guanylyltransferase activity"/>
    <property type="evidence" value="ECO:0007669"/>
    <property type="project" value="UniProtKB-UniRule"/>
</dbReference>
<dbReference type="GO" id="GO:0005525">
    <property type="term" value="F:GTP binding"/>
    <property type="evidence" value="ECO:0007669"/>
    <property type="project" value="UniProtKB-UniRule"/>
</dbReference>